<dbReference type="Pfam" id="PF01966">
    <property type="entry name" value="HD"/>
    <property type="match status" value="1"/>
</dbReference>
<evidence type="ECO:0000313" key="3">
    <source>
        <dbReference type="Proteomes" id="UP000276282"/>
    </source>
</evidence>
<dbReference type="InterPro" id="IPR003607">
    <property type="entry name" value="HD/PDEase_dom"/>
</dbReference>
<comment type="caution">
    <text evidence="2">The sequence shown here is derived from an EMBL/GenBank/DDBJ whole genome shotgun (WGS) entry which is preliminary data.</text>
</comment>
<dbReference type="OrthoDB" id="5728337at2"/>
<dbReference type="SMART" id="SM00471">
    <property type="entry name" value="HDc"/>
    <property type="match status" value="1"/>
</dbReference>
<sequence>MSKIIKESKLFCEGILSTSICSNYHFHNLMHSLEVYEGVRIIAEEENITNNEKEIVSISALFHDTGYSRIYKGHEEVSVEIAEEFLTLKNYNLDHLSSVYKCIYATRMPQNPENLLEKIICDADLIHLSAPNYLQRISLLRKEWRYFLDMNFSDEEWQTLNIQFLTDHKYHTNYGRSVLEKTKSKNLVLLQQSLVPKN</sequence>
<organism evidence="2 3">
    <name type="scientific">Gillisia mitskevichiae</name>
    <dbReference type="NCBI Taxonomy" id="270921"/>
    <lineage>
        <taxon>Bacteria</taxon>
        <taxon>Pseudomonadati</taxon>
        <taxon>Bacteroidota</taxon>
        <taxon>Flavobacteriia</taxon>
        <taxon>Flavobacteriales</taxon>
        <taxon>Flavobacteriaceae</taxon>
        <taxon>Gillisia</taxon>
    </lineage>
</organism>
<dbReference type="CDD" id="cd00077">
    <property type="entry name" value="HDc"/>
    <property type="match status" value="1"/>
</dbReference>
<protein>
    <submittedName>
        <fullName evidence="2">HD domain-containing protein</fullName>
    </submittedName>
</protein>
<dbReference type="Proteomes" id="UP000276282">
    <property type="component" value="Unassembled WGS sequence"/>
</dbReference>
<feature type="domain" description="HD/PDEase" evidence="1">
    <location>
        <begin position="24"/>
        <end position="138"/>
    </location>
</feature>
<evidence type="ECO:0000259" key="1">
    <source>
        <dbReference type="SMART" id="SM00471"/>
    </source>
</evidence>
<dbReference type="InterPro" id="IPR006674">
    <property type="entry name" value="HD_domain"/>
</dbReference>
<name>A0A495PLF4_9FLAO</name>
<dbReference type="SUPFAM" id="SSF109604">
    <property type="entry name" value="HD-domain/PDEase-like"/>
    <property type="match status" value="1"/>
</dbReference>
<evidence type="ECO:0000313" key="2">
    <source>
        <dbReference type="EMBL" id="RKS50525.1"/>
    </source>
</evidence>
<keyword evidence="3" id="KW-1185">Reference proteome</keyword>
<accession>A0A495PLF4</accession>
<reference evidence="2 3" key="1">
    <citation type="submission" date="2018-10" db="EMBL/GenBank/DDBJ databases">
        <title>Genomic Encyclopedia of Archaeal and Bacterial Type Strains, Phase II (KMG-II): from individual species to whole genera.</title>
        <authorList>
            <person name="Goeker M."/>
        </authorList>
    </citation>
    <scope>NUCLEOTIDE SEQUENCE [LARGE SCALE GENOMIC DNA]</scope>
    <source>
        <strain evidence="2 3">DSM 19839</strain>
    </source>
</reference>
<dbReference type="AlphaFoldDB" id="A0A495PLF4"/>
<dbReference type="Gene3D" id="1.10.3210.10">
    <property type="entry name" value="Hypothetical protein af1432"/>
    <property type="match status" value="1"/>
</dbReference>
<proteinExistence type="predicted"/>
<dbReference type="RefSeq" id="WP_121346129.1">
    <property type="nucleotide sequence ID" value="NZ_RBLG01000003.1"/>
</dbReference>
<gene>
    <name evidence="2" type="ORF">BC962_2295</name>
</gene>
<dbReference type="EMBL" id="RBLG01000003">
    <property type="protein sequence ID" value="RKS50525.1"/>
    <property type="molecule type" value="Genomic_DNA"/>
</dbReference>